<name>A0A1G9GRR7_9BACT</name>
<keyword evidence="1" id="KW-1133">Transmembrane helix</keyword>
<proteinExistence type="predicted"/>
<evidence type="ECO:0000313" key="3">
    <source>
        <dbReference type="Proteomes" id="UP000198510"/>
    </source>
</evidence>
<feature type="transmembrane region" description="Helical" evidence="1">
    <location>
        <begin position="88"/>
        <end position="108"/>
    </location>
</feature>
<gene>
    <name evidence="2" type="ORF">SAMN05421823_104193</name>
</gene>
<keyword evidence="3" id="KW-1185">Reference proteome</keyword>
<feature type="transmembrane region" description="Helical" evidence="1">
    <location>
        <begin position="49"/>
        <end position="68"/>
    </location>
</feature>
<dbReference type="STRING" id="1075417.SAMN05421823_104193"/>
<protein>
    <submittedName>
        <fullName evidence="2">Uncharacterized protein</fullName>
    </submittedName>
</protein>
<dbReference type="AlphaFoldDB" id="A0A1G9GRR7"/>
<reference evidence="2 3" key="1">
    <citation type="submission" date="2016-10" db="EMBL/GenBank/DDBJ databases">
        <authorList>
            <person name="de Groot N.N."/>
        </authorList>
    </citation>
    <scope>NUCLEOTIDE SEQUENCE [LARGE SCALE GENOMIC DNA]</scope>
    <source>
        <strain evidence="2 3">DSM 25186</strain>
    </source>
</reference>
<keyword evidence="1" id="KW-0812">Transmembrane</keyword>
<evidence type="ECO:0000313" key="2">
    <source>
        <dbReference type="EMBL" id="SDL03302.1"/>
    </source>
</evidence>
<dbReference type="EMBL" id="FNFO01000004">
    <property type="protein sequence ID" value="SDL03302.1"/>
    <property type="molecule type" value="Genomic_DNA"/>
</dbReference>
<keyword evidence="1" id="KW-0472">Membrane</keyword>
<dbReference type="Proteomes" id="UP000198510">
    <property type="component" value="Unassembled WGS sequence"/>
</dbReference>
<evidence type="ECO:0000256" key="1">
    <source>
        <dbReference type="SAM" id="Phobius"/>
    </source>
</evidence>
<organism evidence="2 3">
    <name type="scientific">Catalinimonas alkaloidigena</name>
    <dbReference type="NCBI Taxonomy" id="1075417"/>
    <lineage>
        <taxon>Bacteria</taxon>
        <taxon>Pseudomonadati</taxon>
        <taxon>Bacteroidota</taxon>
        <taxon>Cytophagia</taxon>
        <taxon>Cytophagales</taxon>
        <taxon>Catalimonadaceae</taxon>
        <taxon>Catalinimonas</taxon>
    </lineage>
</organism>
<accession>A0A1G9GRR7</accession>
<dbReference type="RefSeq" id="WP_089682088.1">
    <property type="nucleotide sequence ID" value="NZ_FNFO01000004.1"/>
</dbReference>
<dbReference type="OrthoDB" id="710438at2"/>
<sequence>MSSSSPPDETLATLLRKSKLQLPFSDFEDRVLQRIAIETELKKGVRRNIHLSMLFFALGTVLGVFLSLTLPEMLTKVGNLPIDQLVRWFQVVFVLLTISLLERVLTLWKRYRSF</sequence>